<protein>
    <submittedName>
        <fullName evidence="1">Uncharacterized protein</fullName>
    </submittedName>
</protein>
<accession>A0A378TZB8</accession>
<proteinExistence type="predicted"/>
<dbReference type="GeneID" id="93352749"/>
<gene>
    <name evidence="1" type="ORF">NCTC10660_01764</name>
</gene>
<dbReference type="AlphaFoldDB" id="A0A378TZB8"/>
<evidence type="ECO:0000313" key="2">
    <source>
        <dbReference type="Proteomes" id="UP000254927"/>
    </source>
</evidence>
<organism evidence="1 2">
    <name type="scientific">Neisseria elongata</name>
    <dbReference type="NCBI Taxonomy" id="495"/>
    <lineage>
        <taxon>Bacteria</taxon>
        <taxon>Pseudomonadati</taxon>
        <taxon>Pseudomonadota</taxon>
        <taxon>Betaproteobacteria</taxon>
        <taxon>Neisseriales</taxon>
        <taxon>Neisseriaceae</taxon>
        <taxon>Neisseria</taxon>
    </lineage>
</organism>
<sequence length="127" mass="14172">MAIKHEIRDNEIFVFGSNKAGKHGLGTALTARMKYGAEMGQGFGLQGQSLAIPVKDEQLKLLPLEEIKTYVDLFIDFAKTNFDKRFFVTPVGTALGEYHAQDIAPLFKGVSDNCRLPPEWEEILKAE</sequence>
<name>A0A378TZB8_NEIEL</name>
<reference evidence="1 2" key="1">
    <citation type="submission" date="2018-06" db="EMBL/GenBank/DDBJ databases">
        <authorList>
            <consortium name="Pathogen Informatics"/>
            <person name="Doyle S."/>
        </authorList>
    </citation>
    <scope>NUCLEOTIDE SEQUENCE [LARGE SCALE GENOMIC DNA]</scope>
    <source>
        <strain evidence="1 2">NCTC10660</strain>
    </source>
</reference>
<evidence type="ECO:0000313" key="1">
    <source>
        <dbReference type="EMBL" id="STZ68257.1"/>
    </source>
</evidence>
<dbReference type="RefSeq" id="WP_003775415.1">
    <property type="nucleotide sequence ID" value="NZ_CP031252.1"/>
</dbReference>
<dbReference type="EMBL" id="UGQW01000002">
    <property type="protein sequence ID" value="STZ68257.1"/>
    <property type="molecule type" value="Genomic_DNA"/>
</dbReference>
<dbReference type="Proteomes" id="UP000254927">
    <property type="component" value="Unassembled WGS sequence"/>
</dbReference>